<reference evidence="2" key="2">
    <citation type="submission" date="2025-08" db="UniProtKB">
        <authorList>
            <consortium name="Ensembl"/>
        </authorList>
    </citation>
    <scope>IDENTIFICATION</scope>
</reference>
<evidence type="ECO:0000313" key="2">
    <source>
        <dbReference type="Ensembl" id="ENSSHAP00000034008.1"/>
    </source>
</evidence>
<dbReference type="GeneTree" id="ENSGT00390000004542"/>
<evidence type="ECO:0000313" key="3">
    <source>
        <dbReference type="Proteomes" id="UP000007648"/>
    </source>
</evidence>
<dbReference type="PANTHER" id="PTHR15379">
    <property type="entry name" value="CELL GROWTH REGULATOR WITH RING FINGER DOMAIN PROTEIN 1"/>
    <property type="match status" value="1"/>
</dbReference>
<dbReference type="GO" id="GO:0030308">
    <property type="term" value="P:negative regulation of cell growth"/>
    <property type="evidence" value="ECO:0007669"/>
    <property type="project" value="TreeGrafter"/>
</dbReference>
<gene>
    <name evidence="2" type="primary">CGRRF1</name>
</gene>
<evidence type="ECO:0000256" key="1">
    <source>
        <dbReference type="SAM" id="Phobius"/>
    </source>
</evidence>
<dbReference type="InterPro" id="IPR042496">
    <property type="entry name" value="CGRF1"/>
</dbReference>
<dbReference type="Ensembl" id="ENSSHAT00000046876.1">
    <property type="protein sequence ID" value="ENSSHAP00000034008.1"/>
    <property type="gene ID" value="ENSSHAG00000010101.2"/>
</dbReference>
<sequence length="118" mass="13862">MAAVFLVMLYEYSPLFYIAVVFTCFIVTTGLVLGWKICACSPLSWKHYQCKFQVKRKRNSHEWFGLEVPVILRNSEEIEFNTRVSKKEMKQVKNPFGLVITNPTSASITNLNIHWWHY</sequence>
<keyword evidence="3" id="KW-1185">Reference proteome</keyword>
<proteinExistence type="predicted"/>
<reference evidence="2 3" key="1">
    <citation type="journal article" date="2011" name="Proc. Natl. Acad. Sci. U.S.A.">
        <title>Genetic diversity and population structure of the endangered marsupial Sarcophilus harrisii (Tasmanian devil).</title>
        <authorList>
            <person name="Miller W."/>
            <person name="Hayes V.M."/>
            <person name="Ratan A."/>
            <person name="Petersen D.C."/>
            <person name="Wittekindt N.E."/>
            <person name="Miller J."/>
            <person name="Walenz B."/>
            <person name="Knight J."/>
            <person name="Qi J."/>
            <person name="Zhao F."/>
            <person name="Wang Q."/>
            <person name="Bedoya-Reina O.C."/>
            <person name="Katiyar N."/>
            <person name="Tomsho L.P."/>
            <person name="Kasson L.M."/>
            <person name="Hardie R.A."/>
            <person name="Woodbridge P."/>
            <person name="Tindall E.A."/>
            <person name="Bertelsen M.F."/>
            <person name="Dixon D."/>
            <person name="Pyecroft S."/>
            <person name="Helgen K.M."/>
            <person name="Lesk A.M."/>
            <person name="Pringle T.H."/>
            <person name="Patterson N."/>
            <person name="Zhang Y."/>
            <person name="Kreiss A."/>
            <person name="Woods G.M."/>
            <person name="Jones M.E."/>
            <person name="Schuster S.C."/>
        </authorList>
    </citation>
    <scope>NUCLEOTIDE SEQUENCE [LARGE SCALE GENOMIC DNA]</scope>
</reference>
<name>A0A7N4P6U6_SARHA</name>
<keyword evidence="1" id="KW-0812">Transmembrane</keyword>
<keyword evidence="1" id="KW-1133">Transmembrane helix</keyword>
<dbReference type="Proteomes" id="UP000007648">
    <property type="component" value="Unassembled WGS sequence"/>
</dbReference>
<feature type="transmembrane region" description="Helical" evidence="1">
    <location>
        <begin position="15"/>
        <end position="35"/>
    </location>
</feature>
<dbReference type="AlphaFoldDB" id="A0A7N4P6U6"/>
<protein>
    <submittedName>
        <fullName evidence="2">Cell growth regulator with ring finger domain 1</fullName>
    </submittedName>
</protein>
<reference evidence="2" key="3">
    <citation type="submission" date="2025-09" db="UniProtKB">
        <authorList>
            <consortium name="Ensembl"/>
        </authorList>
    </citation>
    <scope>IDENTIFICATION</scope>
</reference>
<organism evidence="2 3">
    <name type="scientific">Sarcophilus harrisii</name>
    <name type="common">Tasmanian devil</name>
    <name type="synonym">Sarcophilus laniarius</name>
    <dbReference type="NCBI Taxonomy" id="9305"/>
    <lineage>
        <taxon>Eukaryota</taxon>
        <taxon>Metazoa</taxon>
        <taxon>Chordata</taxon>
        <taxon>Craniata</taxon>
        <taxon>Vertebrata</taxon>
        <taxon>Euteleostomi</taxon>
        <taxon>Mammalia</taxon>
        <taxon>Metatheria</taxon>
        <taxon>Dasyuromorphia</taxon>
        <taxon>Dasyuridae</taxon>
        <taxon>Sarcophilus</taxon>
    </lineage>
</organism>
<accession>A0A7N4P6U6</accession>
<dbReference type="PANTHER" id="PTHR15379:SF2">
    <property type="entry name" value="CELL GROWTH REGULATOR WITH RING FINGER DOMAIN PROTEIN 1"/>
    <property type="match status" value="1"/>
</dbReference>
<keyword evidence="1" id="KW-0472">Membrane</keyword>